<dbReference type="EMBL" id="QTSX02004309">
    <property type="protein sequence ID" value="KAJ9066072.1"/>
    <property type="molecule type" value="Genomic_DNA"/>
</dbReference>
<name>A0ACC2SUY5_9FUNG</name>
<reference evidence="1" key="1">
    <citation type="submission" date="2022-04" db="EMBL/GenBank/DDBJ databases">
        <title>Genome of the entomopathogenic fungus Entomophthora muscae.</title>
        <authorList>
            <person name="Elya C."/>
            <person name="Lovett B.R."/>
            <person name="Lee E."/>
            <person name="Macias A.M."/>
            <person name="Hajek A.E."/>
            <person name="De Bivort B.L."/>
            <person name="Kasson M.T."/>
            <person name="De Fine Licht H.H."/>
            <person name="Stajich J.E."/>
        </authorList>
    </citation>
    <scope>NUCLEOTIDE SEQUENCE</scope>
    <source>
        <strain evidence="1">Berkeley</strain>
    </source>
</reference>
<gene>
    <name evidence="1" type="ORF">DSO57_1013296</name>
</gene>
<keyword evidence="2" id="KW-1185">Reference proteome</keyword>
<evidence type="ECO:0000313" key="1">
    <source>
        <dbReference type="EMBL" id="KAJ9066072.1"/>
    </source>
</evidence>
<proteinExistence type="predicted"/>
<accession>A0ACC2SUY5</accession>
<sequence>MLKRMQTEAPVDLAPIEQFEVSSGFTDQGLEKVNRILGFLIDSLNNDVEIKASLFQNIVEIHEKVGISRENDEQKHFLGRYFEFERKSCELLSLWHRFSKSHQETQPEVDEICLTSIVLSCKNLLFIKKKYTNTQDLSVTYPDLKAWNAVCFDYLSFFSKELGTELKETFPGHLAAFIATYVFQLCELCHDFAEVKLAYTVLNRILVLNGKDPDFLKSFNLVQVALCISAKMKEIIEYNTLLMTNLTHKSTDPNANFENLSFFGFYFCTLLILTKNCSEKIKTLASVDGFELDYTEFLYNMLYINGCLHSQQLNPNLSLQGSIASIHKFNKYIFSTEEVSPRLLSRVFKNLGDSQLNTQDPFFLLGKFYLLSSILNSLTSQSNDLKLLFTPSSDNSSICLLEELTSALSKMPPTVWLTPGLALLTNISGAVQNEPHSVYSMTVQNLTYSACILQGQFDVWEKMIIKQFLSSNSLFFLCICEAWSHVWCYLPYAVQKSQLESIAYLQYYSQPCGQLSFRTSTLVARFAESFTTELLVDCSNKLLAAANGFVDNPMLLFSLCMVYPLGKFKSDTLTVTSESQLIVQKAASVIVQNFKSILACPNLILPTLLSLKELFKLAPTDNFLAPHSSRHITMFLRHVLISNCSSDENGSGDPKLVVAAYELISVAPLSLLEPVAIEILGIIHQHFKTSYSVIIHNSIINVLIRCSLLQFTDQTQKSFLQFSKNILRRFFENHDWASCFGASWELIHSQSSGVYPDILAKIITPEIEAAITGSSEIDMLFRSISQQSHPLDKEFAQLYEFFTGWLASHPPPKSDIPLKSHGTRTLPNRQSPSDIISQLEKYIASNITFDSDIKLRLTNLANLINNKINK</sequence>
<organism evidence="1 2">
    <name type="scientific">Entomophthora muscae</name>
    <dbReference type="NCBI Taxonomy" id="34485"/>
    <lineage>
        <taxon>Eukaryota</taxon>
        <taxon>Fungi</taxon>
        <taxon>Fungi incertae sedis</taxon>
        <taxon>Zoopagomycota</taxon>
        <taxon>Entomophthoromycotina</taxon>
        <taxon>Entomophthoromycetes</taxon>
        <taxon>Entomophthorales</taxon>
        <taxon>Entomophthoraceae</taxon>
        <taxon>Entomophthora</taxon>
    </lineage>
</organism>
<evidence type="ECO:0000313" key="2">
    <source>
        <dbReference type="Proteomes" id="UP001165960"/>
    </source>
</evidence>
<comment type="caution">
    <text evidence="1">The sequence shown here is derived from an EMBL/GenBank/DDBJ whole genome shotgun (WGS) entry which is preliminary data.</text>
</comment>
<dbReference type="Proteomes" id="UP001165960">
    <property type="component" value="Unassembled WGS sequence"/>
</dbReference>
<protein>
    <submittedName>
        <fullName evidence="1">Uncharacterized protein</fullName>
    </submittedName>
</protein>